<organism evidence="2 3">
    <name type="scientific">Chryseobacterium arthrosphaerae</name>
    <dbReference type="NCBI Taxonomy" id="651561"/>
    <lineage>
        <taxon>Bacteria</taxon>
        <taxon>Pseudomonadati</taxon>
        <taxon>Bacteroidota</taxon>
        <taxon>Flavobacteriia</taxon>
        <taxon>Flavobacteriales</taxon>
        <taxon>Weeksellaceae</taxon>
        <taxon>Chryseobacterium group</taxon>
        <taxon>Chryseobacterium</taxon>
    </lineage>
</organism>
<evidence type="ECO:0000313" key="3">
    <source>
        <dbReference type="Proteomes" id="UP000276953"/>
    </source>
</evidence>
<comment type="caution">
    <text evidence="2">The sequence shown here is derived from an EMBL/GenBank/DDBJ whole genome shotgun (WGS) entry which is preliminary data.</text>
</comment>
<sequence length="106" mass="12196">MAVYILNNRKIVRHKGERLDFVSNEYSIPIRIAQSNSDNNKEHTVSLLNSDMTYKVSEDSENSFNKLSLLDNRISITEFSGLQKVPGKNGPTHQQVEKHSFKQFEI</sequence>
<reference evidence="2 3" key="1">
    <citation type="submission" date="2018-12" db="EMBL/GenBank/DDBJ databases">
        <title>Draft Genome Sequence of Chryseobacterium arthrosphaerae strain ED882-96 Isolated from the Blood of a Patient with Liver Cirrhosis in Taiwan.</title>
        <authorList>
            <person name="Lin J.-N."/>
            <person name="Lai C.-H."/>
            <person name="Yang C.-H."/>
            <person name="Huang Y.-H."/>
        </authorList>
    </citation>
    <scope>NUCLEOTIDE SEQUENCE [LARGE SCALE GENOMIC DNA]</scope>
    <source>
        <strain evidence="2 3">ED882-96</strain>
    </source>
</reference>
<dbReference type="Proteomes" id="UP000276953">
    <property type="component" value="Unassembled WGS sequence"/>
</dbReference>
<proteinExistence type="predicted"/>
<protein>
    <submittedName>
        <fullName evidence="2">Uncharacterized protein</fullName>
    </submittedName>
</protein>
<accession>A0A3S0PNG4</accession>
<evidence type="ECO:0000313" key="2">
    <source>
        <dbReference type="EMBL" id="RTZ45993.1"/>
    </source>
</evidence>
<name>A0A3S0PNG4_9FLAO</name>
<feature type="region of interest" description="Disordered" evidence="1">
    <location>
        <begin position="82"/>
        <end position="106"/>
    </location>
</feature>
<evidence type="ECO:0000256" key="1">
    <source>
        <dbReference type="SAM" id="MobiDB-lite"/>
    </source>
</evidence>
<gene>
    <name evidence="2" type="ORF">EJ377_15215</name>
</gene>
<dbReference type="AlphaFoldDB" id="A0A3S0PNG4"/>
<dbReference type="EMBL" id="RYFC01000003">
    <property type="protein sequence ID" value="RTZ45993.1"/>
    <property type="molecule type" value="Genomic_DNA"/>
</dbReference>
<feature type="compositionally biased region" description="Basic and acidic residues" evidence="1">
    <location>
        <begin position="95"/>
        <end position="106"/>
    </location>
</feature>